<evidence type="ECO:0000313" key="2">
    <source>
        <dbReference type="EMBL" id="MBF4695414.1"/>
    </source>
</evidence>
<name>A0ABR9ZY86_9FIRM</name>
<keyword evidence="3" id="KW-1185">Reference proteome</keyword>
<evidence type="ECO:0000256" key="1">
    <source>
        <dbReference type="SAM" id="Phobius"/>
    </source>
</evidence>
<proteinExistence type="predicted"/>
<protein>
    <submittedName>
        <fullName evidence="2">DMT family transporter</fullName>
    </submittedName>
</protein>
<comment type="caution">
    <text evidence="2">The sequence shown here is derived from an EMBL/GenBank/DDBJ whole genome shotgun (WGS) entry which is preliminary data.</text>
</comment>
<dbReference type="RefSeq" id="WP_194703647.1">
    <property type="nucleotide sequence ID" value="NZ_JADKNH010000015.1"/>
</dbReference>
<feature type="transmembrane region" description="Helical" evidence="1">
    <location>
        <begin position="68"/>
        <end position="86"/>
    </location>
</feature>
<feature type="transmembrane region" description="Helical" evidence="1">
    <location>
        <begin position="36"/>
        <end position="56"/>
    </location>
</feature>
<dbReference type="Proteomes" id="UP000614200">
    <property type="component" value="Unassembled WGS sequence"/>
</dbReference>
<dbReference type="EMBL" id="JADKNH010000015">
    <property type="protein sequence ID" value="MBF4695414.1"/>
    <property type="molecule type" value="Genomic_DNA"/>
</dbReference>
<reference evidence="2 3" key="1">
    <citation type="submission" date="2020-11" db="EMBL/GenBank/DDBJ databases">
        <title>Fusibacter basophilias sp. nov.</title>
        <authorList>
            <person name="Qiu D."/>
        </authorList>
    </citation>
    <scope>NUCLEOTIDE SEQUENCE [LARGE SCALE GENOMIC DNA]</scope>
    <source>
        <strain evidence="2 3">Q10-2</strain>
    </source>
</reference>
<accession>A0ABR9ZY86</accession>
<keyword evidence="1" id="KW-0812">Transmembrane</keyword>
<gene>
    <name evidence="2" type="ORF">ISU02_20150</name>
</gene>
<keyword evidence="1" id="KW-1133">Transmembrane helix</keyword>
<dbReference type="PANTHER" id="PTHR34821">
    <property type="entry name" value="INNER MEMBRANE PROTEIN YDCZ"/>
    <property type="match status" value="1"/>
</dbReference>
<organism evidence="2 3">
    <name type="scientific">Fusibacter ferrireducens</name>
    <dbReference type="NCBI Taxonomy" id="2785058"/>
    <lineage>
        <taxon>Bacteria</taxon>
        <taxon>Bacillati</taxon>
        <taxon>Bacillota</taxon>
        <taxon>Clostridia</taxon>
        <taxon>Eubacteriales</taxon>
        <taxon>Eubacteriales Family XII. Incertae Sedis</taxon>
        <taxon>Fusibacter</taxon>
    </lineage>
</organism>
<feature type="transmembrane region" description="Helical" evidence="1">
    <location>
        <begin position="6"/>
        <end position="24"/>
    </location>
</feature>
<evidence type="ECO:0000313" key="3">
    <source>
        <dbReference type="Proteomes" id="UP000614200"/>
    </source>
</evidence>
<feature type="transmembrane region" description="Helical" evidence="1">
    <location>
        <begin position="93"/>
        <end position="114"/>
    </location>
</feature>
<keyword evidence="1" id="KW-0472">Membrane</keyword>
<dbReference type="InterPro" id="IPR006750">
    <property type="entry name" value="YdcZ"/>
</dbReference>
<sequence length="153" mass="17161">MILYYGSALILGVLFILAPILNGRNALALGTFKASFFNYLSATLTALICLMLFSNLEYFKQLPTIPPHYFLGGVIGCFVILLLNYFTTKIKAFYIVILPFMGQMTLGIILDYMFIGNFEIKSILGLSIICFGLYLQSEKKEVKLITSEDKPTI</sequence>
<dbReference type="Pfam" id="PF04657">
    <property type="entry name" value="DMT_YdcZ"/>
    <property type="match status" value="1"/>
</dbReference>
<dbReference type="PANTHER" id="PTHR34821:SF2">
    <property type="entry name" value="INNER MEMBRANE PROTEIN YDCZ"/>
    <property type="match status" value="1"/>
</dbReference>